<reference evidence="1 2" key="1">
    <citation type="submission" date="2018-06" db="EMBL/GenBank/DDBJ databases">
        <title>Genomic Encyclopedia of Type Strains, Phase III (KMG-III): the genomes of soil and plant-associated and newly described type strains.</title>
        <authorList>
            <person name="Whitman W."/>
        </authorList>
    </citation>
    <scope>NUCLEOTIDE SEQUENCE [LARGE SCALE GENOMIC DNA]</scope>
    <source>
        <strain evidence="1 2">LMG 23644</strain>
    </source>
</reference>
<comment type="caution">
    <text evidence="1">The sequence shown here is derived from an EMBL/GenBank/DDBJ whole genome shotgun (WGS) entry which is preliminary data.</text>
</comment>
<name>A0A329CVW2_9BURK</name>
<sequence>MSPAQHVRALGQQIDLKRNELASLESERGKWLSVIEKSA</sequence>
<dbReference type="EMBL" id="QLTK01000004">
    <property type="protein sequence ID" value="RAS35864.1"/>
    <property type="molecule type" value="Genomic_DNA"/>
</dbReference>
<protein>
    <submittedName>
        <fullName evidence="1">Uncharacterized protein</fullName>
    </submittedName>
</protein>
<accession>A0A329CVW2</accession>
<organism evidence="1 2">
    <name type="scientific">Paraburkholderia bryophila</name>
    <dbReference type="NCBI Taxonomy" id="420952"/>
    <lineage>
        <taxon>Bacteria</taxon>
        <taxon>Pseudomonadati</taxon>
        <taxon>Pseudomonadota</taxon>
        <taxon>Betaproteobacteria</taxon>
        <taxon>Burkholderiales</taxon>
        <taxon>Burkholderiaceae</taxon>
        <taxon>Paraburkholderia</taxon>
    </lineage>
</organism>
<gene>
    <name evidence="1" type="ORF">BX591_104194</name>
</gene>
<evidence type="ECO:0000313" key="1">
    <source>
        <dbReference type="EMBL" id="RAS35864.1"/>
    </source>
</evidence>
<proteinExistence type="predicted"/>
<evidence type="ECO:0000313" key="2">
    <source>
        <dbReference type="Proteomes" id="UP000248918"/>
    </source>
</evidence>
<dbReference type="AlphaFoldDB" id="A0A329CVW2"/>
<dbReference type="Proteomes" id="UP000248918">
    <property type="component" value="Unassembled WGS sequence"/>
</dbReference>